<dbReference type="PATRIC" id="fig|55802.8.peg.1180"/>
<name>A0A0S1XBF2_THEBA</name>
<sequence length="124" mass="14535">MNTMTNTVKYTYLNPLAIEIIMTKLQQAVLYRNITQPFFRENQKNGYLELVIPVNCLSPLEKYVLKEAGYPKKPVRLGDSIIRAFVINVHHIEQNNPELSKEIINIYNKRLGESCIRPCYKYEK</sequence>
<organism evidence="1 2">
    <name type="scientific">Thermococcus barophilus</name>
    <dbReference type="NCBI Taxonomy" id="55802"/>
    <lineage>
        <taxon>Archaea</taxon>
        <taxon>Methanobacteriati</taxon>
        <taxon>Methanobacteriota</taxon>
        <taxon>Thermococci</taxon>
        <taxon>Thermococcales</taxon>
        <taxon>Thermococcaceae</taxon>
        <taxon>Thermococcus</taxon>
    </lineage>
</organism>
<gene>
    <name evidence="1" type="ORF">TBCH5v1_1199</name>
</gene>
<accession>A0A0S1XBF2</accession>
<protein>
    <submittedName>
        <fullName evidence="1">Uncharacterized protein</fullName>
    </submittedName>
</protein>
<evidence type="ECO:0000313" key="2">
    <source>
        <dbReference type="Proteomes" id="UP000066042"/>
    </source>
</evidence>
<dbReference type="AlphaFoldDB" id="A0A0S1XBF2"/>
<reference evidence="1 2" key="1">
    <citation type="journal article" date="2016" name="Genome Announc.">
        <title>Complete genome sequence of the hyperthermophilic and piezophilic archaeon Thermococcus barophilus Ch5, capable of growth at the expense of hydrogenogenesis from carbon monoxide and formate.</title>
        <authorList>
            <person name="Oger P."/>
            <person name="Sokolova T.G."/>
            <person name="Kozhevnikova D.A."/>
            <person name="Taranov E.A."/>
            <person name="Vannier P."/>
            <person name="Lee H.S."/>
            <person name="Kwon K.K."/>
            <person name="Kang S.G."/>
            <person name="Lee J.H."/>
            <person name="Bonch-Osmolovskaya E.A."/>
            <person name="Lebedinsky A.V."/>
        </authorList>
    </citation>
    <scope>NUCLEOTIDE SEQUENCE [LARGE SCALE GENOMIC DNA]</scope>
    <source>
        <strain evidence="2">Ch5</strain>
    </source>
</reference>
<proteinExistence type="predicted"/>
<evidence type="ECO:0000313" key="1">
    <source>
        <dbReference type="EMBL" id="ALM75126.1"/>
    </source>
</evidence>
<dbReference type="EMBL" id="CP013050">
    <property type="protein sequence ID" value="ALM75126.1"/>
    <property type="molecule type" value="Genomic_DNA"/>
</dbReference>
<dbReference type="Proteomes" id="UP000066042">
    <property type="component" value="Chromosome"/>
</dbReference>